<dbReference type="PANTHER" id="PTHR44051:SF8">
    <property type="entry name" value="GLUTATHIONE S-TRANSFERASE GSTA"/>
    <property type="match status" value="1"/>
</dbReference>
<dbReference type="InterPro" id="IPR036249">
    <property type="entry name" value="Thioredoxin-like_sf"/>
</dbReference>
<dbReference type="InterPro" id="IPR010987">
    <property type="entry name" value="Glutathione-S-Trfase_C-like"/>
</dbReference>
<dbReference type="AlphaFoldDB" id="A0A382VIZ3"/>
<feature type="domain" description="GST C-terminal" evidence="2">
    <location>
        <begin position="86"/>
        <end position="212"/>
    </location>
</feature>
<dbReference type="PROSITE" id="PS50404">
    <property type="entry name" value="GST_NTER"/>
    <property type="match status" value="1"/>
</dbReference>
<dbReference type="CDD" id="cd00299">
    <property type="entry name" value="GST_C_family"/>
    <property type="match status" value="1"/>
</dbReference>
<dbReference type="PROSITE" id="PS50405">
    <property type="entry name" value="GST_CTER"/>
    <property type="match status" value="1"/>
</dbReference>
<dbReference type="Pfam" id="PF00043">
    <property type="entry name" value="GST_C"/>
    <property type="match status" value="1"/>
</dbReference>
<dbReference type="PANTHER" id="PTHR44051">
    <property type="entry name" value="GLUTATHIONE S-TRANSFERASE-RELATED"/>
    <property type="match status" value="1"/>
</dbReference>
<dbReference type="SUPFAM" id="SSF47616">
    <property type="entry name" value="GST C-terminal domain-like"/>
    <property type="match status" value="1"/>
</dbReference>
<dbReference type="CDD" id="cd00570">
    <property type="entry name" value="GST_N_family"/>
    <property type="match status" value="1"/>
</dbReference>
<protein>
    <recommendedName>
        <fullName evidence="4">GST N-terminal domain-containing protein</fullName>
    </recommendedName>
</protein>
<dbReference type="InterPro" id="IPR036282">
    <property type="entry name" value="Glutathione-S-Trfase_C_sf"/>
</dbReference>
<proteinExistence type="predicted"/>
<evidence type="ECO:0000313" key="3">
    <source>
        <dbReference type="EMBL" id="SVD46506.1"/>
    </source>
</evidence>
<sequence length="212" mass="24029">MLELYHHGSSVCAAKVRMYMHEKDLDWKGHYIDILKGEQFDPAYMKLNPKAVVPTLVHDGEVICDSTVICEYLEDVFTDIALRPTNGLEHARVLYWTKAVDEALHPACGFVTFLASHRHIVLRLGPEKVEEFLQSTPEMSVTADWHETKKSIVRNGLDAAGASAKINLYDHYLQKMEEALADNDWLAGENFTFADIAMTPYVNRLRMLSMSG</sequence>
<feature type="non-terminal residue" evidence="3">
    <location>
        <position position="212"/>
    </location>
</feature>
<dbReference type="InterPro" id="IPR040079">
    <property type="entry name" value="Glutathione_S-Trfase"/>
</dbReference>
<dbReference type="InterPro" id="IPR004045">
    <property type="entry name" value="Glutathione_S-Trfase_N"/>
</dbReference>
<organism evidence="3">
    <name type="scientific">marine metagenome</name>
    <dbReference type="NCBI Taxonomy" id="408172"/>
    <lineage>
        <taxon>unclassified sequences</taxon>
        <taxon>metagenomes</taxon>
        <taxon>ecological metagenomes</taxon>
    </lineage>
</organism>
<dbReference type="Gene3D" id="1.20.1050.10">
    <property type="match status" value="1"/>
</dbReference>
<dbReference type="EMBL" id="UINC01152362">
    <property type="protein sequence ID" value="SVD46506.1"/>
    <property type="molecule type" value="Genomic_DNA"/>
</dbReference>
<dbReference type="SUPFAM" id="SSF52833">
    <property type="entry name" value="Thioredoxin-like"/>
    <property type="match status" value="1"/>
</dbReference>
<gene>
    <name evidence="3" type="ORF">METZ01_LOCUS399360</name>
</gene>
<feature type="domain" description="GST N-terminal" evidence="1">
    <location>
        <begin position="1"/>
        <end position="81"/>
    </location>
</feature>
<dbReference type="SFLD" id="SFLDG00358">
    <property type="entry name" value="Main_(cytGST)"/>
    <property type="match status" value="1"/>
</dbReference>
<evidence type="ECO:0008006" key="4">
    <source>
        <dbReference type="Google" id="ProtNLM"/>
    </source>
</evidence>
<evidence type="ECO:0000259" key="1">
    <source>
        <dbReference type="PROSITE" id="PS50404"/>
    </source>
</evidence>
<reference evidence="3" key="1">
    <citation type="submission" date="2018-05" db="EMBL/GenBank/DDBJ databases">
        <authorList>
            <person name="Lanie J.A."/>
            <person name="Ng W.-L."/>
            <person name="Kazmierczak K.M."/>
            <person name="Andrzejewski T.M."/>
            <person name="Davidsen T.M."/>
            <person name="Wayne K.J."/>
            <person name="Tettelin H."/>
            <person name="Glass J.I."/>
            <person name="Rusch D."/>
            <person name="Podicherti R."/>
            <person name="Tsui H.-C.T."/>
            <person name="Winkler M.E."/>
        </authorList>
    </citation>
    <scope>NUCLEOTIDE SEQUENCE</scope>
</reference>
<dbReference type="SFLD" id="SFLDS00019">
    <property type="entry name" value="Glutathione_Transferase_(cytos"/>
    <property type="match status" value="1"/>
</dbReference>
<dbReference type="InterPro" id="IPR004046">
    <property type="entry name" value="GST_C"/>
</dbReference>
<evidence type="ECO:0000259" key="2">
    <source>
        <dbReference type="PROSITE" id="PS50405"/>
    </source>
</evidence>
<dbReference type="Gene3D" id="3.40.30.10">
    <property type="entry name" value="Glutaredoxin"/>
    <property type="match status" value="1"/>
</dbReference>
<dbReference type="Pfam" id="PF13409">
    <property type="entry name" value="GST_N_2"/>
    <property type="match status" value="1"/>
</dbReference>
<name>A0A382VIZ3_9ZZZZ</name>
<accession>A0A382VIZ3</accession>